<evidence type="ECO:0000256" key="1">
    <source>
        <dbReference type="ARBA" id="ARBA00023015"/>
    </source>
</evidence>
<name>A0A167T834_9HYPO</name>
<feature type="compositionally biased region" description="Low complexity" evidence="4">
    <location>
        <begin position="690"/>
        <end position="702"/>
    </location>
</feature>
<sequence length="724" mass="80390">MESYLHRLEKEAALARSLAVEAGLRNGGQDHTREHLAPMFSMSYPSETPPDTVDERKTQSGSRILEDGSAEHFVQRLRELLLSAPDDRDSIGSPSPIPPLSLSSNYTYARLKLDLFRPAVPFRLPPLPYAMHLLGVFDEGFSDYHWMRRKRFRERLLLTYANPRAQAHDHTWLCCASLVMALAEMWNCGRECNDPSKAIPMTGSPNVLEGHVAATSRLSNAEILDPNISDAARQRAPSAPSPYTSARLPPGGELFEQGFLLLRRTLEEARVEDIEVLNLAAFYCYSLNRRKTAYLLAGQSIRMAMLLRLHEPWPKDATTMDPVVASAPIDGEDTRCVEAEHRKRIWWTSYCMDRMVSTEFGFTPEHDDLAECVALPSDADLGAEDREEFFDGPVLTAQIQLCRIKAAIVKNIPRRIGEQRSSDGASSGWNLDVVMQCMDMLRNWYKNLPAGLSFSFDEGVPDNVWESPKGRILLSLYLRYHQCTILLIRPLLLQELSSSLPTERANRSVPGEPAESGSSSHSTDKVVLLKLECLRAAECNCRILSDLWARGKIAKFGYWDALHLFSSLAVLCLARTLDLPRPAEPSYEHSVAAAVLASLPASQEPPQAYNDNSGTGLHGMEAFCGTVAEAGLHPSQYEQKLYSQARALLEEMAFVGNPSAKDYVAMLVDVETMVSKILAQRDALKQQATLSSSSSLESVEAGGDVGGEEDGMEMPMLTLHFDAQ</sequence>
<dbReference type="Proteomes" id="UP000076874">
    <property type="component" value="Unassembled WGS sequence"/>
</dbReference>
<evidence type="ECO:0000313" key="7">
    <source>
        <dbReference type="Proteomes" id="UP000076874"/>
    </source>
</evidence>
<dbReference type="Pfam" id="PF04082">
    <property type="entry name" value="Fungal_trans"/>
    <property type="match status" value="1"/>
</dbReference>
<feature type="region of interest" description="Disordered" evidence="4">
    <location>
        <begin position="41"/>
        <end position="61"/>
    </location>
</feature>
<dbReference type="PANTHER" id="PTHR47424:SF6">
    <property type="entry name" value="PROLINE UTILIZATION TRANS-ACTIVATOR"/>
    <property type="match status" value="1"/>
</dbReference>
<dbReference type="AlphaFoldDB" id="A0A167T834"/>
<keyword evidence="1" id="KW-0805">Transcription regulation</keyword>
<protein>
    <submittedName>
        <fullName evidence="6">Transcription factor</fullName>
    </submittedName>
</protein>
<dbReference type="PANTHER" id="PTHR47424">
    <property type="entry name" value="REGULATORY PROTEIN GAL4"/>
    <property type="match status" value="1"/>
</dbReference>
<comment type="caution">
    <text evidence="6">The sequence shown here is derived from an EMBL/GenBank/DDBJ whole genome shotgun (WGS) entry which is preliminary data.</text>
</comment>
<dbReference type="InterPro" id="IPR007219">
    <property type="entry name" value="XnlR_reg_dom"/>
</dbReference>
<dbReference type="GO" id="GO:0006351">
    <property type="term" value="P:DNA-templated transcription"/>
    <property type="evidence" value="ECO:0007669"/>
    <property type="project" value="InterPro"/>
</dbReference>
<keyword evidence="3" id="KW-0539">Nucleus</keyword>
<proteinExistence type="predicted"/>
<evidence type="ECO:0000256" key="2">
    <source>
        <dbReference type="ARBA" id="ARBA00023163"/>
    </source>
</evidence>
<accession>A0A167T834</accession>
<organism evidence="6 7">
    <name type="scientific">Niveomyces insectorum RCEF 264</name>
    <dbReference type="NCBI Taxonomy" id="1081102"/>
    <lineage>
        <taxon>Eukaryota</taxon>
        <taxon>Fungi</taxon>
        <taxon>Dikarya</taxon>
        <taxon>Ascomycota</taxon>
        <taxon>Pezizomycotina</taxon>
        <taxon>Sordariomycetes</taxon>
        <taxon>Hypocreomycetidae</taxon>
        <taxon>Hypocreales</taxon>
        <taxon>Cordycipitaceae</taxon>
        <taxon>Niveomyces</taxon>
    </lineage>
</organism>
<feature type="domain" description="Xylanolytic transcriptional activator regulatory" evidence="5">
    <location>
        <begin position="293"/>
        <end position="382"/>
    </location>
</feature>
<feature type="region of interest" description="Disordered" evidence="4">
    <location>
        <begin position="689"/>
        <end position="714"/>
    </location>
</feature>
<dbReference type="InterPro" id="IPR051127">
    <property type="entry name" value="Fungal_SecMet_Regulators"/>
</dbReference>
<dbReference type="EMBL" id="AZHD01000009">
    <property type="protein sequence ID" value="OAA60313.1"/>
    <property type="molecule type" value="Genomic_DNA"/>
</dbReference>
<evidence type="ECO:0000259" key="5">
    <source>
        <dbReference type="SMART" id="SM00906"/>
    </source>
</evidence>
<evidence type="ECO:0000256" key="4">
    <source>
        <dbReference type="SAM" id="MobiDB-lite"/>
    </source>
</evidence>
<reference evidence="6 7" key="1">
    <citation type="journal article" date="2016" name="Genome Biol. Evol.">
        <title>Divergent and convergent evolution of fungal pathogenicity.</title>
        <authorList>
            <person name="Shang Y."/>
            <person name="Xiao G."/>
            <person name="Zheng P."/>
            <person name="Cen K."/>
            <person name="Zhan S."/>
            <person name="Wang C."/>
        </authorList>
    </citation>
    <scope>NUCLEOTIDE SEQUENCE [LARGE SCALE GENOMIC DNA]</scope>
    <source>
        <strain evidence="6 7">RCEF 264</strain>
    </source>
</reference>
<evidence type="ECO:0000313" key="6">
    <source>
        <dbReference type="EMBL" id="OAA60313.1"/>
    </source>
</evidence>
<keyword evidence="7" id="KW-1185">Reference proteome</keyword>
<dbReference type="STRING" id="1081102.A0A167T834"/>
<dbReference type="GO" id="GO:0008270">
    <property type="term" value="F:zinc ion binding"/>
    <property type="evidence" value="ECO:0007669"/>
    <property type="project" value="InterPro"/>
</dbReference>
<evidence type="ECO:0000256" key="3">
    <source>
        <dbReference type="ARBA" id="ARBA00023242"/>
    </source>
</evidence>
<dbReference type="SMART" id="SM00906">
    <property type="entry name" value="Fungal_trans"/>
    <property type="match status" value="1"/>
</dbReference>
<gene>
    <name evidence="6" type="ORF">SPI_05437</name>
</gene>
<dbReference type="CDD" id="cd12148">
    <property type="entry name" value="fungal_TF_MHR"/>
    <property type="match status" value="1"/>
</dbReference>
<dbReference type="GO" id="GO:0003677">
    <property type="term" value="F:DNA binding"/>
    <property type="evidence" value="ECO:0007669"/>
    <property type="project" value="InterPro"/>
</dbReference>
<dbReference type="OrthoDB" id="4870341at2759"/>
<keyword evidence="2" id="KW-0804">Transcription</keyword>